<comment type="caution">
    <text evidence="2">The sequence shown here is derived from an EMBL/GenBank/DDBJ whole genome shotgun (WGS) entry which is preliminary data.</text>
</comment>
<keyword evidence="1" id="KW-1133">Transmembrane helix</keyword>
<evidence type="ECO:0000256" key="1">
    <source>
        <dbReference type="SAM" id="Phobius"/>
    </source>
</evidence>
<keyword evidence="3" id="KW-1185">Reference proteome</keyword>
<dbReference type="EMBL" id="JADNRY010000100">
    <property type="protein sequence ID" value="KAF9065651.1"/>
    <property type="molecule type" value="Genomic_DNA"/>
</dbReference>
<dbReference type="OrthoDB" id="3060195at2759"/>
<dbReference type="Proteomes" id="UP000772434">
    <property type="component" value="Unassembled WGS sequence"/>
</dbReference>
<proteinExistence type="predicted"/>
<feature type="transmembrane region" description="Helical" evidence="1">
    <location>
        <begin position="21"/>
        <end position="43"/>
    </location>
</feature>
<evidence type="ECO:0000313" key="3">
    <source>
        <dbReference type="Proteomes" id="UP000772434"/>
    </source>
</evidence>
<dbReference type="AlphaFoldDB" id="A0A9P5PLT5"/>
<keyword evidence="1" id="KW-0472">Membrane</keyword>
<feature type="transmembrane region" description="Helical" evidence="1">
    <location>
        <begin position="49"/>
        <end position="69"/>
    </location>
</feature>
<reference evidence="2" key="1">
    <citation type="submission" date="2020-11" db="EMBL/GenBank/DDBJ databases">
        <authorList>
            <consortium name="DOE Joint Genome Institute"/>
            <person name="Ahrendt S."/>
            <person name="Riley R."/>
            <person name="Andreopoulos W."/>
            <person name="Labutti K."/>
            <person name="Pangilinan J."/>
            <person name="Ruiz-Duenas F.J."/>
            <person name="Barrasa J.M."/>
            <person name="Sanchez-Garcia M."/>
            <person name="Camarero S."/>
            <person name="Miyauchi S."/>
            <person name="Serrano A."/>
            <person name="Linde D."/>
            <person name="Babiker R."/>
            <person name="Drula E."/>
            <person name="Ayuso-Fernandez I."/>
            <person name="Pacheco R."/>
            <person name="Padilla G."/>
            <person name="Ferreira P."/>
            <person name="Barriuso J."/>
            <person name="Kellner H."/>
            <person name="Castanera R."/>
            <person name="Alfaro M."/>
            <person name="Ramirez L."/>
            <person name="Pisabarro A.G."/>
            <person name="Kuo A."/>
            <person name="Tritt A."/>
            <person name="Lipzen A."/>
            <person name="He G."/>
            <person name="Yan M."/>
            <person name="Ng V."/>
            <person name="Cullen D."/>
            <person name="Martin F."/>
            <person name="Rosso M.-N."/>
            <person name="Henrissat B."/>
            <person name="Hibbett D."/>
            <person name="Martinez A.T."/>
            <person name="Grigoriev I.V."/>
        </authorList>
    </citation>
    <scope>NUCLEOTIDE SEQUENCE</scope>
    <source>
        <strain evidence="2">AH 40177</strain>
    </source>
</reference>
<evidence type="ECO:0000313" key="2">
    <source>
        <dbReference type="EMBL" id="KAF9065651.1"/>
    </source>
</evidence>
<accession>A0A9P5PLT5</accession>
<name>A0A9P5PLT5_9AGAR</name>
<gene>
    <name evidence="2" type="ORF">BDP27DRAFT_1424633</name>
</gene>
<sequence>MHSRKSGIWSIAEVVLCNGTLYFFTISAISSVATASGITSIFPGPMSDAWFNVMSITDQFFPILIPILIHHLVLNLRAFASHTVQHSGKAPSNTTAPPLSTLDFAENRFLGNIGAPLDYNQWDNIDELKIREEENIEWKMPDKTVDPLTTLVPVIYDLEKGGQSDLCPCTNQAETGSS</sequence>
<keyword evidence="1" id="KW-0812">Transmembrane</keyword>
<organism evidence="2 3">
    <name type="scientific">Rhodocollybia butyracea</name>
    <dbReference type="NCBI Taxonomy" id="206335"/>
    <lineage>
        <taxon>Eukaryota</taxon>
        <taxon>Fungi</taxon>
        <taxon>Dikarya</taxon>
        <taxon>Basidiomycota</taxon>
        <taxon>Agaricomycotina</taxon>
        <taxon>Agaricomycetes</taxon>
        <taxon>Agaricomycetidae</taxon>
        <taxon>Agaricales</taxon>
        <taxon>Marasmiineae</taxon>
        <taxon>Omphalotaceae</taxon>
        <taxon>Rhodocollybia</taxon>
    </lineage>
</organism>
<protein>
    <submittedName>
        <fullName evidence="2">Uncharacterized protein</fullName>
    </submittedName>
</protein>